<dbReference type="CDD" id="cd22410">
    <property type="entry name" value="KH-I_Vigilin_rpt7"/>
    <property type="match status" value="1"/>
</dbReference>
<dbReference type="CDD" id="cd22407">
    <property type="entry name" value="KH-I_Vigilin_rpt3"/>
    <property type="match status" value="1"/>
</dbReference>
<dbReference type="PANTHER" id="PTHR10627:SF67">
    <property type="entry name" value="HIGH DENSITY LIPOPROTEIN-BINDING PROTEIN B"/>
    <property type="match status" value="1"/>
</dbReference>
<keyword evidence="3" id="KW-0677">Repeat</keyword>
<dbReference type="CDD" id="cd22405">
    <property type="entry name" value="KH-I_Vigilin_rpt1"/>
    <property type="match status" value="1"/>
</dbReference>
<dbReference type="FunFam" id="3.30.1370.10:FF:000039">
    <property type="entry name" value="vigilin isoform X1"/>
    <property type="match status" value="1"/>
</dbReference>
<dbReference type="InterPro" id="IPR036612">
    <property type="entry name" value="KH_dom_type_1_sf"/>
</dbReference>
<evidence type="ECO:0000256" key="3">
    <source>
        <dbReference type="ARBA" id="ARBA00022737"/>
    </source>
</evidence>
<dbReference type="Gene3D" id="3.30.1370.10">
    <property type="entry name" value="K Homology domain, type 1"/>
    <property type="match status" value="13"/>
</dbReference>
<dbReference type="PANTHER" id="PTHR10627">
    <property type="entry name" value="SCP160"/>
    <property type="match status" value="1"/>
</dbReference>
<dbReference type="Proteomes" id="UP000694402">
    <property type="component" value="Unassembled WGS sequence"/>
</dbReference>
<dbReference type="CDD" id="cd22413">
    <property type="entry name" value="KH-I_Vigilin_rpt10"/>
    <property type="match status" value="1"/>
</dbReference>
<feature type="domain" description="K Homology" evidence="8">
    <location>
        <begin position="285"/>
        <end position="353"/>
    </location>
</feature>
<accession>A0AAZ3QLS2</accession>
<dbReference type="InterPro" id="IPR004088">
    <property type="entry name" value="KH_dom_type_1"/>
</dbReference>
<evidence type="ECO:0000256" key="6">
    <source>
        <dbReference type="PROSITE-ProRule" id="PRU00117"/>
    </source>
</evidence>
<feature type="domain" description="K Homology" evidence="8">
    <location>
        <begin position="652"/>
        <end position="721"/>
    </location>
</feature>
<evidence type="ECO:0000313" key="10">
    <source>
        <dbReference type="Proteomes" id="UP000694402"/>
    </source>
</evidence>
<evidence type="ECO:0000259" key="8">
    <source>
        <dbReference type="SMART" id="SM00322"/>
    </source>
</evidence>
<reference evidence="9" key="2">
    <citation type="submission" date="2025-08" db="UniProtKB">
        <authorList>
            <consortium name="Ensembl"/>
        </authorList>
    </citation>
    <scope>IDENTIFICATION</scope>
</reference>
<evidence type="ECO:0000313" key="9">
    <source>
        <dbReference type="Ensembl" id="ENSOTSP00005130257.1"/>
    </source>
</evidence>
<dbReference type="CDD" id="cd02394">
    <property type="entry name" value="KH-I_Vigilin_rpt6"/>
    <property type="match status" value="1"/>
</dbReference>
<dbReference type="CDD" id="cd22417">
    <property type="entry name" value="KH-I_Vigilin_rpt14"/>
    <property type="match status" value="1"/>
</dbReference>
<dbReference type="CDD" id="cd22406">
    <property type="entry name" value="KH-I_Vigilin_rpt2"/>
    <property type="match status" value="1"/>
</dbReference>
<proteinExistence type="predicted"/>
<dbReference type="FunFam" id="3.30.1370.10:FF:000033">
    <property type="entry name" value="vigilin isoform X1"/>
    <property type="match status" value="1"/>
</dbReference>
<feature type="region of interest" description="Disordered" evidence="7">
    <location>
        <begin position="836"/>
        <end position="865"/>
    </location>
</feature>
<dbReference type="Pfam" id="PF24668">
    <property type="entry name" value="KH_Vigilin"/>
    <property type="match status" value="1"/>
</dbReference>
<feature type="domain" description="K Homology" evidence="8">
    <location>
        <begin position="900"/>
        <end position="966"/>
    </location>
</feature>
<dbReference type="CDD" id="cd22415">
    <property type="entry name" value="KH-I_Vigilin_rpt12"/>
    <property type="match status" value="1"/>
</dbReference>
<dbReference type="GeneTree" id="ENSGT00940000165211"/>
<dbReference type="AlphaFoldDB" id="A0AAZ3QLS2"/>
<dbReference type="FunFam" id="3.30.1370.10:FF:000018">
    <property type="entry name" value="vigilin isoform X1"/>
    <property type="match status" value="1"/>
</dbReference>
<dbReference type="FunFam" id="3.30.1370.10:FF:000061">
    <property type="entry name" value="High density lipoprotein binding protein"/>
    <property type="match status" value="1"/>
</dbReference>
<feature type="domain" description="K Homology" evidence="8">
    <location>
        <begin position="425"/>
        <end position="493"/>
    </location>
</feature>
<dbReference type="CDD" id="cd22408">
    <property type="entry name" value="KH-I_Vigilin_rpt4"/>
    <property type="match status" value="1"/>
</dbReference>
<evidence type="ECO:0000256" key="1">
    <source>
        <dbReference type="ARBA" id="ARBA00004496"/>
    </source>
</evidence>
<dbReference type="PROSITE" id="PS50084">
    <property type="entry name" value="KH_TYPE_1"/>
    <property type="match status" value="13"/>
</dbReference>
<dbReference type="CDD" id="cd22418">
    <property type="entry name" value="KH-I_Vigilin_rpt15"/>
    <property type="match status" value="1"/>
</dbReference>
<feature type="domain" description="K Homology" evidence="8">
    <location>
        <begin position="725"/>
        <end position="794"/>
    </location>
</feature>
<dbReference type="CDD" id="cd22416">
    <property type="entry name" value="KH-I_Vigilin_rpt13"/>
    <property type="match status" value="1"/>
</dbReference>
<keyword evidence="4 6" id="KW-0694">RNA-binding</keyword>
<comment type="subcellular location">
    <subcellularLocation>
        <location evidence="1">Cytoplasm</location>
    </subcellularLocation>
</comment>
<protein>
    <recommendedName>
        <fullName evidence="5">Vigilin</fullName>
    </recommendedName>
</protein>
<keyword evidence="10" id="KW-1185">Reference proteome</keyword>
<feature type="domain" description="K Homology" evidence="8">
    <location>
        <begin position="354"/>
        <end position="420"/>
    </location>
</feature>
<feature type="domain" description="K Homology" evidence="8">
    <location>
        <begin position="140"/>
        <end position="208"/>
    </location>
</feature>
<dbReference type="Pfam" id="PF00013">
    <property type="entry name" value="KH_1"/>
    <property type="match status" value="13"/>
</dbReference>
<dbReference type="SMART" id="SM00322">
    <property type="entry name" value="KH"/>
    <property type="match status" value="13"/>
</dbReference>
<reference evidence="9" key="3">
    <citation type="submission" date="2025-09" db="UniProtKB">
        <authorList>
            <consortium name="Ensembl"/>
        </authorList>
    </citation>
    <scope>IDENTIFICATION</scope>
</reference>
<dbReference type="CDD" id="cd22409">
    <property type="entry name" value="KH-I_Vigilin_rpt5"/>
    <property type="match status" value="1"/>
</dbReference>
<dbReference type="SUPFAM" id="SSF54791">
    <property type="entry name" value="Eukaryotic type KH-domain (KH-domain type I)"/>
    <property type="match status" value="12"/>
</dbReference>
<gene>
    <name evidence="9" type="primary">hdlbpb</name>
</gene>
<feature type="domain" description="K Homology" evidence="8">
    <location>
        <begin position="571"/>
        <end position="637"/>
    </location>
</feature>
<organism evidence="9 10">
    <name type="scientific">Oncorhynchus tshawytscha</name>
    <name type="common">Chinook salmon</name>
    <name type="synonym">Salmo tshawytscha</name>
    <dbReference type="NCBI Taxonomy" id="74940"/>
    <lineage>
        <taxon>Eukaryota</taxon>
        <taxon>Metazoa</taxon>
        <taxon>Chordata</taxon>
        <taxon>Craniata</taxon>
        <taxon>Vertebrata</taxon>
        <taxon>Euteleostomi</taxon>
        <taxon>Actinopterygii</taxon>
        <taxon>Neopterygii</taxon>
        <taxon>Teleostei</taxon>
        <taxon>Protacanthopterygii</taxon>
        <taxon>Salmoniformes</taxon>
        <taxon>Salmonidae</taxon>
        <taxon>Salmoninae</taxon>
        <taxon>Oncorhynchus</taxon>
    </lineage>
</organism>
<feature type="domain" description="K Homology" evidence="8">
    <location>
        <begin position="1051"/>
        <end position="1120"/>
    </location>
</feature>
<name>A0AAZ3QLS2_ONCTS</name>
<dbReference type="Ensembl" id="ENSOTST00005152156.1">
    <property type="protein sequence ID" value="ENSOTSP00005130257.1"/>
    <property type="gene ID" value="ENSOTSG00005027666.2"/>
</dbReference>
<evidence type="ECO:0000256" key="4">
    <source>
        <dbReference type="ARBA" id="ARBA00022884"/>
    </source>
</evidence>
<evidence type="ECO:0000256" key="5">
    <source>
        <dbReference type="ARBA" id="ARBA00039270"/>
    </source>
</evidence>
<feature type="domain" description="K Homology" evidence="8">
    <location>
        <begin position="798"/>
        <end position="899"/>
    </location>
</feature>
<feature type="domain" description="K Homology" evidence="8">
    <location>
        <begin position="212"/>
        <end position="280"/>
    </location>
</feature>
<dbReference type="CDD" id="cd22414">
    <property type="entry name" value="KH-I_Vigilin_rpt11"/>
    <property type="match status" value="1"/>
</dbReference>
<evidence type="ECO:0000256" key="2">
    <source>
        <dbReference type="ARBA" id="ARBA00022490"/>
    </source>
</evidence>
<feature type="domain" description="K Homology" evidence="8">
    <location>
        <begin position="978"/>
        <end position="1047"/>
    </location>
</feature>
<reference evidence="10" key="1">
    <citation type="journal article" date="2018" name="PLoS ONE">
        <title>Chinook salmon (Oncorhynchus tshawytscha) genome and transcriptome.</title>
        <authorList>
            <person name="Christensen K.A."/>
            <person name="Leong J.S."/>
            <person name="Sakhrani D."/>
            <person name="Biagi C.A."/>
            <person name="Minkley D.R."/>
            <person name="Withler R.E."/>
            <person name="Rondeau E.B."/>
            <person name="Koop B.F."/>
            <person name="Devlin R.H."/>
        </authorList>
    </citation>
    <scope>NUCLEOTIDE SEQUENCE [LARGE SCALE GENOMIC DNA]</scope>
</reference>
<evidence type="ECO:0000256" key="7">
    <source>
        <dbReference type="SAM" id="MobiDB-lite"/>
    </source>
</evidence>
<keyword evidence="2" id="KW-0963">Cytoplasm</keyword>
<feature type="domain" description="K Homology" evidence="8">
    <location>
        <begin position="497"/>
        <end position="566"/>
    </location>
</feature>
<sequence length="1186" mass="132346">MSSVAVLTPESFAEHLSGVPEDEAYIPTYLEAFPPLPENKGAPGDKSGEPAGAWGSKIRPIKASVITQVFNVPLEERRYKDNSQFGDGGEEAKVCLDIMQRTGAHIELSLAKDQGLSIMVTGKLDSVMKARKEIVSRLQTQASATVAIPKEHHRFVIGKNGEKLQELELKTATKIAIPRPDDPSLNIRITGTKEGIEKARHEILLISAEQDKRAVERLSLEKVFHPFIAGAYNRLVQELCQETGARVSIPPPSLHKDEIVITGEKEAVALAISRIRAIYDEKKRKTTTISVEVKKSQHKYIVGPKGNSLHEIMETTGVSVEMPPLDSCSETIILRGEPDKLGPALTQVYAKAKSVMVVEVTAPAWLHRFIIGKKGQNIGRITQQLPKVHIEFTDGEERISLEGPTEEVEQAQVQIQDIIRDLLVRMDYTDVNIDQRFHRHLIGKNGANINRIKEQYKVSVWIPQEPDRSGLVRIEGDPKGVQLARRELMEMAQRMENERTKDLIVEQKFHRAIIGQKGEKIKEVRDKFPEVMINFPDPAQKSDIVQLRGPKNEVEKCAKFLAKLIADLMENSFSLSIPIFKQFHKNIIGKGGANIKKDCGGVHIHFPSEGSGSDRVTVRGPAGEVERAKRQLLQLAEEKAECGRIGFTFLVNNFTAELQAKPEYHKFLIGKGGVNIRGVRDRTGARIIFPSPDEPEQELITIIGREEAVRLAQKELETLVKNLDDVVEDSMVVETRHHRYFVCRRGQVLRELAEEYGGVAVSFPRTGTHSDRITLKGAKDCVEAAKRRIQEIIEDLEAQVSVEVAVPQRYHRAVMGPKGVRIQQITRDYEVQVKFPERDDNNTPSSCCHGDAAGQEPPQENGDASPEAEFVLRKCDVITISGRTEKCELAKIALLALVPVTEDVEVSFELHRYIIGQKGSGIRKMMEEYEVNIWVPQPEQQSDVIKVTGQVANVERAKSGLLERVKELQAEQEDRALRSFKVSISVDPKFHPKIIGRKGAVISQIRKDHDVNVQFPDKGDELQDVIVISGYERNTEEARSAIELLVSTLQEMVSHDVHLDPRTHARIIGARGKAVRKTMEEFKVDIRFPQPGSEDPGRVTVTGLPESVDNAVDHLLNLEEEYMLSVTETETMAAYMKPPGGAAKGFVVRDAPWNDKAPDMSNAEDFPTFGAGLAPKQTSAWGPKKF</sequence>
<dbReference type="InterPro" id="IPR057778">
    <property type="entry name" value="KH_Vigilin_N"/>
</dbReference>
<dbReference type="GO" id="GO:0003729">
    <property type="term" value="F:mRNA binding"/>
    <property type="evidence" value="ECO:0007669"/>
    <property type="project" value="TreeGrafter"/>
</dbReference>
<dbReference type="InterPro" id="IPR004087">
    <property type="entry name" value="KH_dom"/>
</dbReference>
<dbReference type="GO" id="GO:0005737">
    <property type="term" value="C:cytoplasm"/>
    <property type="evidence" value="ECO:0007669"/>
    <property type="project" value="UniProtKB-SubCell"/>
</dbReference>
<feature type="region of interest" description="Disordered" evidence="7">
    <location>
        <begin position="1167"/>
        <end position="1186"/>
    </location>
</feature>